<dbReference type="EMBL" id="BAABJX010000056">
    <property type="protein sequence ID" value="GAA4847257.1"/>
    <property type="molecule type" value="Genomic_DNA"/>
</dbReference>
<evidence type="ECO:0000256" key="2">
    <source>
        <dbReference type="SAM" id="Phobius"/>
    </source>
</evidence>
<keyword evidence="4" id="KW-1185">Reference proteome</keyword>
<reference evidence="4" key="1">
    <citation type="journal article" date="2019" name="Int. J. Syst. Evol. Microbiol.">
        <title>The Global Catalogue of Microorganisms (GCM) 10K type strain sequencing project: providing services to taxonomists for standard genome sequencing and annotation.</title>
        <authorList>
            <consortium name="The Broad Institute Genomics Platform"/>
            <consortium name="The Broad Institute Genome Sequencing Center for Infectious Disease"/>
            <person name="Wu L."/>
            <person name="Ma J."/>
        </authorList>
    </citation>
    <scope>NUCLEOTIDE SEQUENCE [LARGE SCALE GENOMIC DNA]</scope>
    <source>
        <strain evidence="4">JCM 18326</strain>
    </source>
</reference>
<sequence length="91" mass="10501">MGRSWAGSGDEFWQLLKEISERNIPMIVLALISIVSCWFLIKRHRVVVKSYSVPEKEVILRRKEEGGRRKEEGGRDFCRPSPDGEGISNKR</sequence>
<accession>A0ABP9DKH1</accession>
<feature type="region of interest" description="Disordered" evidence="1">
    <location>
        <begin position="63"/>
        <end position="91"/>
    </location>
</feature>
<evidence type="ECO:0000313" key="4">
    <source>
        <dbReference type="Proteomes" id="UP001500298"/>
    </source>
</evidence>
<dbReference type="Proteomes" id="UP001500298">
    <property type="component" value="Unassembled WGS sequence"/>
</dbReference>
<feature type="compositionally biased region" description="Basic and acidic residues" evidence="1">
    <location>
        <begin position="63"/>
        <end position="78"/>
    </location>
</feature>
<keyword evidence="2" id="KW-0812">Transmembrane</keyword>
<evidence type="ECO:0000256" key="1">
    <source>
        <dbReference type="SAM" id="MobiDB-lite"/>
    </source>
</evidence>
<protein>
    <submittedName>
        <fullName evidence="3">Uncharacterized protein</fullName>
    </submittedName>
</protein>
<organism evidence="3 4">
    <name type="scientific">Algivirga pacifica</name>
    <dbReference type="NCBI Taxonomy" id="1162670"/>
    <lineage>
        <taxon>Bacteria</taxon>
        <taxon>Pseudomonadati</taxon>
        <taxon>Bacteroidota</taxon>
        <taxon>Cytophagia</taxon>
        <taxon>Cytophagales</taxon>
        <taxon>Flammeovirgaceae</taxon>
        <taxon>Algivirga</taxon>
    </lineage>
</organism>
<evidence type="ECO:0000313" key="3">
    <source>
        <dbReference type="EMBL" id="GAA4847257.1"/>
    </source>
</evidence>
<gene>
    <name evidence="3" type="ORF">GCM10023331_35000</name>
</gene>
<name>A0ABP9DKH1_9BACT</name>
<keyword evidence="2" id="KW-1133">Transmembrane helix</keyword>
<keyword evidence="2" id="KW-0472">Membrane</keyword>
<proteinExistence type="predicted"/>
<feature type="transmembrane region" description="Helical" evidence="2">
    <location>
        <begin position="24"/>
        <end position="41"/>
    </location>
</feature>
<comment type="caution">
    <text evidence="3">The sequence shown here is derived from an EMBL/GenBank/DDBJ whole genome shotgun (WGS) entry which is preliminary data.</text>
</comment>